<comment type="cofactor">
    <cofactor evidence="1">
        <name>Zn(2+)</name>
        <dbReference type="ChEBI" id="CHEBI:29105"/>
    </cofactor>
</comment>
<proteinExistence type="predicted"/>
<keyword evidence="4" id="KW-0378">Hydrolase</keyword>
<name>A0A644UGF6_9ZZZZ</name>
<keyword evidence="6" id="KW-0482">Metalloprotease</keyword>
<dbReference type="PANTHER" id="PTHR15910">
    <property type="entry name" value="ARCHAEMETZINCIN"/>
    <property type="match status" value="1"/>
</dbReference>
<dbReference type="CDD" id="cd11375">
    <property type="entry name" value="Peptidase_M54"/>
    <property type="match status" value="1"/>
</dbReference>
<dbReference type="InterPro" id="IPR012091">
    <property type="entry name" value="Pept_M54_archaemetzncn_arc/bac"/>
</dbReference>
<evidence type="ECO:0000256" key="1">
    <source>
        <dbReference type="ARBA" id="ARBA00001947"/>
    </source>
</evidence>
<evidence type="ECO:0000256" key="2">
    <source>
        <dbReference type="ARBA" id="ARBA00022670"/>
    </source>
</evidence>
<dbReference type="SUPFAM" id="SSF55486">
    <property type="entry name" value="Metalloproteases ('zincins'), catalytic domain"/>
    <property type="match status" value="1"/>
</dbReference>
<evidence type="ECO:0000256" key="5">
    <source>
        <dbReference type="ARBA" id="ARBA00022833"/>
    </source>
</evidence>
<evidence type="ECO:0000256" key="4">
    <source>
        <dbReference type="ARBA" id="ARBA00022801"/>
    </source>
</evidence>
<reference evidence="7" key="1">
    <citation type="submission" date="2019-08" db="EMBL/GenBank/DDBJ databases">
        <authorList>
            <person name="Kucharzyk K."/>
            <person name="Murdoch R.W."/>
            <person name="Higgins S."/>
            <person name="Loffler F."/>
        </authorList>
    </citation>
    <scope>NUCLEOTIDE SEQUENCE</scope>
</reference>
<comment type="caution">
    <text evidence="7">The sequence shown here is derived from an EMBL/GenBank/DDBJ whole genome shotgun (WGS) entry which is preliminary data.</text>
</comment>
<evidence type="ECO:0000313" key="7">
    <source>
        <dbReference type="EMBL" id="MPL77913.1"/>
    </source>
</evidence>
<protein>
    <recommendedName>
        <fullName evidence="8">Peptidase zinc-dependent</fullName>
    </recommendedName>
</protein>
<dbReference type="AlphaFoldDB" id="A0A644UGF6"/>
<evidence type="ECO:0000256" key="6">
    <source>
        <dbReference type="ARBA" id="ARBA00023049"/>
    </source>
</evidence>
<dbReference type="PIRSF" id="PIRSF005785">
    <property type="entry name" value="Zn-prot_arch"/>
    <property type="match status" value="1"/>
</dbReference>
<accession>A0A644UGF6</accession>
<dbReference type="GO" id="GO:0006508">
    <property type="term" value="P:proteolysis"/>
    <property type="evidence" value="ECO:0007669"/>
    <property type="project" value="UniProtKB-KW"/>
</dbReference>
<dbReference type="InterPro" id="IPR012962">
    <property type="entry name" value="Pept_M54_archaemetzincn"/>
</dbReference>
<keyword evidence="5" id="KW-0862">Zinc</keyword>
<keyword evidence="3" id="KW-0479">Metal-binding</keyword>
<dbReference type="GO" id="GO:0008237">
    <property type="term" value="F:metallopeptidase activity"/>
    <property type="evidence" value="ECO:0007669"/>
    <property type="project" value="UniProtKB-KW"/>
</dbReference>
<dbReference type="PANTHER" id="PTHR15910:SF1">
    <property type="entry name" value="ARCHAEMETZINCIN-2"/>
    <property type="match status" value="1"/>
</dbReference>
<dbReference type="Pfam" id="PF07998">
    <property type="entry name" value="Peptidase_M54"/>
    <property type="match status" value="1"/>
</dbReference>
<organism evidence="7">
    <name type="scientific">bioreactor metagenome</name>
    <dbReference type="NCBI Taxonomy" id="1076179"/>
    <lineage>
        <taxon>unclassified sequences</taxon>
        <taxon>metagenomes</taxon>
        <taxon>ecological metagenomes</taxon>
    </lineage>
</organism>
<evidence type="ECO:0008006" key="8">
    <source>
        <dbReference type="Google" id="ProtNLM"/>
    </source>
</evidence>
<gene>
    <name evidence="7" type="ORF">SDC9_23773</name>
</gene>
<dbReference type="GO" id="GO:0008270">
    <property type="term" value="F:zinc ion binding"/>
    <property type="evidence" value="ECO:0007669"/>
    <property type="project" value="InterPro"/>
</dbReference>
<dbReference type="EMBL" id="VSSQ01000111">
    <property type="protein sequence ID" value="MPL77913.1"/>
    <property type="molecule type" value="Genomic_DNA"/>
</dbReference>
<dbReference type="Gene3D" id="3.40.390.10">
    <property type="entry name" value="Collagenase (Catalytic Domain)"/>
    <property type="match status" value="1"/>
</dbReference>
<sequence>MGIHLFWDSRVPVGLSRPVSEELSAVLEMPVSRIDDGIFPLEGFDPVRNQYDAVKILLKLDMFRRRMPQIFKPADMDMDFYNKFNHLHEKILLVTPGDIFEPLADFVFGLAYPKLGVGIVSPHRLQNEFYGKYPDDSALIDRLVKEGAHEIGHLFGLDHCDNPGCIMYCPRNLDELDRKRKYFCGKCRVRLNGDTLEDELFS</sequence>
<keyword evidence="2" id="KW-0645">Protease</keyword>
<dbReference type="InterPro" id="IPR024079">
    <property type="entry name" value="MetalloPept_cat_dom_sf"/>
</dbReference>
<evidence type="ECO:0000256" key="3">
    <source>
        <dbReference type="ARBA" id="ARBA00022723"/>
    </source>
</evidence>